<comment type="caution">
    <text evidence="1">The sequence shown here is derived from an EMBL/GenBank/DDBJ whole genome shotgun (WGS) entry which is preliminary data.</text>
</comment>
<reference evidence="1 2" key="1">
    <citation type="submission" date="2018-04" db="EMBL/GenBank/DDBJ databases">
        <title>Pedobacter chongqingensis sp. nov., isolated from a rottenly hemp rope.</title>
        <authorList>
            <person name="Cai Y."/>
        </authorList>
    </citation>
    <scope>NUCLEOTIDE SEQUENCE [LARGE SCALE GENOMIC DNA]</scope>
    <source>
        <strain evidence="1 2">FJ4-8</strain>
    </source>
</reference>
<name>A0A2U2PMM6_9SPHI</name>
<dbReference type="RefSeq" id="WP_109413997.1">
    <property type="nucleotide sequence ID" value="NZ_QEAS01000001.1"/>
</dbReference>
<protein>
    <recommendedName>
        <fullName evidence="3">General stress protein CsbD</fullName>
    </recommendedName>
</protein>
<dbReference type="Gene3D" id="1.10.1470.10">
    <property type="entry name" value="YjbJ"/>
    <property type="match status" value="1"/>
</dbReference>
<gene>
    <name evidence="1" type="ORF">DDR33_01580</name>
</gene>
<dbReference type="EMBL" id="QEAS01000001">
    <property type="protein sequence ID" value="PWG82578.1"/>
    <property type="molecule type" value="Genomic_DNA"/>
</dbReference>
<keyword evidence="2" id="KW-1185">Reference proteome</keyword>
<dbReference type="OrthoDB" id="770226at2"/>
<evidence type="ECO:0000313" key="2">
    <source>
        <dbReference type="Proteomes" id="UP000245647"/>
    </source>
</evidence>
<dbReference type="AlphaFoldDB" id="A0A2U2PMM6"/>
<dbReference type="InterPro" id="IPR036629">
    <property type="entry name" value="YjbJ_sf"/>
</dbReference>
<sequence length="71" mass="8601">MAEITINNSDWERLKLKIKRKYRELSNEELAYTPGEEEQLIQFLMNRLKRSREYVVFTLKKGLVNIDNNRL</sequence>
<organism evidence="1 2">
    <name type="scientific">Pararcticibacter amylolyticus</name>
    <dbReference type="NCBI Taxonomy" id="2173175"/>
    <lineage>
        <taxon>Bacteria</taxon>
        <taxon>Pseudomonadati</taxon>
        <taxon>Bacteroidota</taxon>
        <taxon>Sphingobacteriia</taxon>
        <taxon>Sphingobacteriales</taxon>
        <taxon>Sphingobacteriaceae</taxon>
        <taxon>Pararcticibacter</taxon>
    </lineage>
</organism>
<evidence type="ECO:0008006" key="3">
    <source>
        <dbReference type="Google" id="ProtNLM"/>
    </source>
</evidence>
<dbReference type="Proteomes" id="UP000245647">
    <property type="component" value="Unassembled WGS sequence"/>
</dbReference>
<evidence type="ECO:0000313" key="1">
    <source>
        <dbReference type="EMBL" id="PWG82578.1"/>
    </source>
</evidence>
<accession>A0A2U2PMM6</accession>
<proteinExistence type="predicted"/>